<dbReference type="EMBL" id="FNFO01000004">
    <property type="protein sequence ID" value="SDL12903.1"/>
    <property type="molecule type" value="Genomic_DNA"/>
</dbReference>
<gene>
    <name evidence="2" type="ORF">SAMN05421823_104452</name>
</gene>
<reference evidence="2 3" key="1">
    <citation type="submission" date="2016-10" db="EMBL/GenBank/DDBJ databases">
        <authorList>
            <person name="de Groot N.N."/>
        </authorList>
    </citation>
    <scope>NUCLEOTIDE SEQUENCE [LARGE SCALE GENOMIC DNA]</scope>
    <source>
        <strain evidence="2 3">DSM 25186</strain>
    </source>
</reference>
<dbReference type="STRING" id="1075417.SAMN05421823_104452"/>
<organism evidence="2 3">
    <name type="scientific">Catalinimonas alkaloidigena</name>
    <dbReference type="NCBI Taxonomy" id="1075417"/>
    <lineage>
        <taxon>Bacteria</taxon>
        <taxon>Pseudomonadati</taxon>
        <taxon>Bacteroidota</taxon>
        <taxon>Cytophagia</taxon>
        <taxon>Cytophagales</taxon>
        <taxon>Catalimonadaceae</taxon>
        <taxon>Catalinimonas</taxon>
    </lineage>
</organism>
<dbReference type="OrthoDB" id="9814545at2"/>
<name>A0A1G9HK77_9BACT</name>
<dbReference type="Pfam" id="PF02541">
    <property type="entry name" value="Ppx-GppA"/>
    <property type="match status" value="1"/>
</dbReference>
<evidence type="ECO:0000313" key="3">
    <source>
        <dbReference type="Proteomes" id="UP000198510"/>
    </source>
</evidence>
<accession>A0A1G9HK77</accession>
<feature type="domain" description="Ppx/GppA phosphatase N-terminal" evidence="1">
    <location>
        <begin position="22"/>
        <end position="310"/>
    </location>
</feature>
<keyword evidence="3" id="KW-1185">Reference proteome</keyword>
<dbReference type="PANTHER" id="PTHR30005:SF0">
    <property type="entry name" value="RETROGRADE REGULATION PROTEIN 2"/>
    <property type="match status" value="1"/>
</dbReference>
<protein>
    <submittedName>
        <fullName evidence="2">Exopolyphosphatase / guanosine-5'-triphosphate,3'-diphosphate pyrophosphatase</fullName>
    </submittedName>
</protein>
<evidence type="ECO:0000313" key="2">
    <source>
        <dbReference type="EMBL" id="SDL12903.1"/>
    </source>
</evidence>
<dbReference type="InterPro" id="IPR003695">
    <property type="entry name" value="Ppx_GppA_N"/>
</dbReference>
<dbReference type="SUPFAM" id="SSF53067">
    <property type="entry name" value="Actin-like ATPase domain"/>
    <property type="match status" value="2"/>
</dbReference>
<dbReference type="Proteomes" id="UP000198510">
    <property type="component" value="Unassembled WGS sequence"/>
</dbReference>
<dbReference type="RefSeq" id="WP_089682570.1">
    <property type="nucleotide sequence ID" value="NZ_FNFO01000004.1"/>
</dbReference>
<dbReference type="GO" id="GO:0016462">
    <property type="term" value="F:pyrophosphatase activity"/>
    <property type="evidence" value="ECO:0007669"/>
    <property type="project" value="TreeGrafter"/>
</dbReference>
<dbReference type="Gene3D" id="3.30.420.40">
    <property type="match status" value="1"/>
</dbReference>
<dbReference type="CDD" id="cd24055">
    <property type="entry name" value="ASKHA_NBD_ChPPX-like"/>
    <property type="match status" value="1"/>
</dbReference>
<dbReference type="AlphaFoldDB" id="A0A1G9HK77"/>
<evidence type="ECO:0000259" key="1">
    <source>
        <dbReference type="Pfam" id="PF02541"/>
    </source>
</evidence>
<dbReference type="InterPro" id="IPR043129">
    <property type="entry name" value="ATPase_NBD"/>
</dbReference>
<dbReference type="PANTHER" id="PTHR30005">
    <property type="entry name" value="EXOPOLYPHOSPHATASE"/>
    <property type="match status" value="1"/>
</dbReference>
<sequence length="317" mass="35262">MEDASRRVGAIDMGTNTFHLLIAEPVAGESPRMLERDKRFVKIGSGGISNGYLTEAAFERALGTLRQFSERLQHWQVSPERVFATATSAVRSAKNGGELVDRIKAETGIQVRVINGDQEAAYIYEGVRLALPLADEPSLIMDIGGGSVEFIIGNDARIFWKQSFEIGAQRLLDRFGQQDPLGPAAVQRLFDYLDEQLLPLHNAVHQYAPQTLVGSSGSFDTFCDIYYQENGLQAAEHQTEYELPLAVYRQIHQELLEKNREERLAIPGMIDMRVDMIVVASCLIQFVLSRYGLTRIRVSTFALKEGLLAAVLAGKMV</sequence>
<dbReference type="InterPro" id="IPR050273">
    <property type="entry name" value="GppA/Ppx_hydrolase"/>
</dbReference>
<dbReference type="Gene3D" id="3.30.420.150">
    <property type="entry name" value="Exopolyphosphatase. Domain 2"/>
    <property type="match status" value="1"/>
</dbReference>
<proteinExistence type="predicted"/>